<sequence length="243" mass="25879">MMTKRPSEKPAGGSTGSPPASAGTARQSGAERTREALIRAALRLFGKNGFEATSTRQIAAAADANIGSIAYHFGGKEGLRAACADYIVSLIGRAAESALGPAGLETASPKSRAEAEALLRQALERMVGFLLVRPEPGDIVQFLIREFAHPTAALDTIYAGVFEPVHKRFCQLWEAATGEPAESERTRLTVFTLIGQIVYFRIAREAVTRRMGWPEIGGREAGSVVEVVGANLDAMLKARGGRP</sequence>
<keyword evidence="8" id="KW-1185">Reference proteome</keyword>
<keyword evidence="3" id="KW-0804">Transcription</keyword>
<accession>A0ABY5MJ23</accession>
<dbReference type="PRINTS" id="PR00455">
    <property type="entry name" value="HTHTETR"/>
</dbReference>
<proteinExistence type="predicted"/>
<dbReference type="InterPro" id="IPR001647">
    <property type="entry name" value="HTH_TetR"/>
</dbReference>
<gene>
    <name evidence="7" type="primary">ybiH_1</name>
    <name evidence="7" type="ORF">NTH_02480</name>
</gene>
<protein>
    <submittedName>
        <fullName evidence="7">HTH-type transcriptional regulator YbiH</fullName>
    </submittedName>
</protein>
<evidence type="ECO:0000256" key="1">
    <source>
        <dbReference type="ARBA" id="ARBA00023015"/>
    </source>
</evidence>
<evidence type="ECO:0000256" key="4">
    <source>
        <dbReference type="SAM" id="MobiDB-lite"/>
    </source>
</evidence>
<dbReference type="Pfam" id="PF00440">
    <property type="entry name" value="TetR_N"/>
    <property type="match status" value="1"/>
</dbReference>
<dbReference type="Pfam" id="PF09209">
    <property type="entry name" value="CecR_C"/>
    <property type="match status" value="1"/>
</dbReference>
<evidence type="ECO:0000259" key="6">
    <source>
        <dbReference type="Pfam" id="PF09209"/>
    </source>
</evidence>
<feature type="domain" description="HTH tetR-type" evidence="5">
    <location>
        <begin position="37"/>
        <end position="83"/>
    </location>
</feature>
<evidence type="ECO:0000313" key="7">
    <source>
        <dbReference type="EMBL" id="UUP18004.1"/>
    </source>
</evidence>
<dbReference type="PANTHER" id="PTHR30055:SF234">
    <property type="entry name" value="HTH-TYPE TRANSCRIPTIONAL REGULATOR BETI"/>
    <property type="match status" value="1"/>
</dbReference>
<keyword evidence="2" id="KW-0238">DNA-binding</keyword>
<dbReference type="InterPro" id="IPR050109">
    <property type="entry name" value="HTH-type_TetR-like_transc_reg"/>
</dbReference>
<evidence type="ECO:0000256" key="2">
    <source>
        <dbReference type="ARBA" id="ARBA00023125"/>
    </source>
</evidence>
<name>A0ABY5MJ23_9HYPH</name>
<dbReference type="InterPro" id="IPR036271">
    <property type="entry name" value="Tet_transcr_reg_TetR-rel_C_sf"/>
</dbReference>
<reference evidence="7 8" key="1">
    <citation type="submission" date="2018-07" db="EMBL/GenBank/DDBJ databases">
        <title>Genome sequence of Nitratireductor thuwali#1536.</title>
        <authorList>
            <person name="Michoud G."/>
            <person name="Merlino G."/>
            <person name="Sefrji F.O."/>
            <person name="Daffonchio D."/>
        </authorList>
    </citation>
    <scope>NUCLEOTIDE SEQUENCE [LARGE SCALE GENOMIC DNA]</scope>
    <source>
        <strain evidence="8">Nit1536</strain>
    </source>
</reference>
<dbReference type="Proteomes" id="UP001342418">
    <property type="component" value="Chromosome"/>
</dbReference>
<dbReference type="EMBL" id="CP030941">
    <property type="protein sequence ID" value="UUP18004.1"/>
    <property type="molecule type" value="Genomic_DNA"/>
</dbReference>
<dbReference type="SUPFAM" id="SSF46689">
    <property type="entry name" value="Homeodomain-like"/>
    <property type="match status" value="1"/>
</dbReference>
<evidence type="ECO:0000259" key="5">
    <source>
        <dbReference type="Pfam" id="PF00440"/>
    </source>
</evidence>
<dbReference type="Gene3D" id="1.10.10.60">
    <property type="entry name" value="Homeodomain-like"/>
    <property type="match status" value="1"/>
</dbReference>
<dbReference type="Gene3D" id="1.10.357.10">
    <property type="entry name" value="Tetracycline Repressor, domain 2"/>
    <property type="match status" value="1"/>
</dbReference>
<feature type="region of interest" description="Disordered" evidence="4">
    <location>
        <begin position="1"/>
        <end position="32"/>
    </location>
</feature>
<dbReference type="SUPFAM" id="SSF48498">
    <property type="entry name" value="Tetracyclin repressor-like, C-terminal domain"/>
    <property type="match status" value="1"/>
</dbReference>
<dbReference type="PANTHER" id="PTHR30055">
    <property type="entry name" value="HTH-TYPE TRANSCRIPTIONAL REGULATOR RUTR"/>
    <property type="match status" value="1"/>
</dbReference>
<evidence type="ECO:0000256" key="3">
    <source>
        <dbReference type="ARBA" id="ARBA00023163"/>
    </source>
</evidence>
<feature type="compositionally biased region" description="Low complexity" evidence="4">
    <location>
        <begin position="10"/>
        <end position="25"/>
    </location>
</feature>
<organism evidence="7 8">
    <name type="scientific">Nitratireductor thuwali</name>
    <dbReference type="NCBI Taxonomy" id="2267699"/>
    <lineage>
        <taxon>Bacteria</taxon>
        <taxon>Pseudomonadati</taxon>
        <taxon>Pseudomonadota</taxon>
        <taxon>Alphaproteobacteria</taxon>
        <taxon>Hyphomicrobiales</taxon>
        <taxon>Phyllobacteriaceae</taxon>
        <taxon>Nitratireductor</taxon>
    </lineage>
</organism>
<dbReference type="InterPro" id="IPR009057">
    <property type="entry name" value="Homeodomain-like_sf"/>
</dbReference>
<dbReference type="InterPro" id="IPR015292">
    <property type="entry name" value="Tscrpt_reg_YbiH_C"/>
</dbReference>
<feature type="domain" description="Transcription regulator YbiH C-terminal" evidence="6">
    <location>
        <begin position="115"/>
        <end position="238"/>
    </location>
</feature>
<evidence type="ECO:0000313" key="8">
    <source>
        <dbReference type="Proteomes" id="UP001342418"/>
    </source>
</evidence>
<keyword evidence="1" id="KW-0805">Transcription regulation</keyword>